<sequence>MCYSPLLPEPRADIVKKGICEGDELSYSRCKYYTKVLKDEGKNEEYLIQKYRPDPMLNMVSYEPKSGCEFFKVVKSKNSYVVFCDALQRYLTKHEIELCMKDFERCPIRRVLSLRV</sequence>
<accession>A0A843A6E1</accession>
<reference evidence="1" key="1">
    <citation type="submission" date="2020-10" db="EMBL/GenBank/DDBJ databases">
        <title>Fervidococcus fontis strain 3639Fd - the first crenarchaeon capable of growth on lipids.</title>
        <authorList>
            <person name="Kochetkova T.V."/>
            <person name="Elcheninov A.G."/>
            <person name="Toschakov S.V."/>
            <person name="Kublanov I.V."/>
        </authorList>
    </citation>
    <scope>NUCLEOTIDE SEQUENCE</scope>
    <source>
        <strain evidence="1">3639Fd</strain>
    </source>
</reference>
<comment type="caution">
    <text evidence="1">The sequence shown here is derived from an EMBL/GenBank/DDBJ whole genome shotgun (WGS) entry which is preliminary data.</text>
</comment>
<evidence type="ECO:0000313" key="2">
    <source>
        <dbReference type="Proteomes" id="UP000652307"/>
    </source>
</evidence>
<dbReference type="RefSeq" id="WP_193803433.1">
    <property type="nucleotide sequence ID" value="NZ_JADEZV010000001.1"/>
</dbReference>
<name>A0A843A6E1_9CREN</name>
<organism evidence="1 2">
    <name type="scientific">Fervidicoccus fontis</name>
    <dbReference type="NCBI Taxonomy" id="683846"/>
    <lineage>
        <taxon>Archaea</taxon>
        <taxon>Thermoproteota</taxon>
        <taxon>Thermoprotei</taxon>
        <taxon>Fervidicoccales</taxon>
        <taxon>Fervidicoccaceae</taxon>
        <taxon>Fervidicoccus</taxon>
    </lineage>
</organism>
<evidence type="ECO:0000313" key="1">
    <source>
        <dbReference type="EMBL" id="MBE9390868.1"/>
    </source>
</evidence>
<dbReference type="Proteomes" id="UP000652307">
    <property type="component" value="Unassembled WGS sequence"/>
</dbReference>
<protein>
    <submittedName>
        <fullName evidence="1">Uncharacterized protein</fullName>
    </submittedName>
</protein>
<dbReference type="AlphaFoldDB" id="A0A843A6E1"/>
<dbReference type="EMBL" id="JADEZV010000001">
    <property type="protein sequence ID" value="MBE9390868.1"/>
    <property type="molecule type" value="Genomic_DNA"/>
</dbReference>
<gene>
    <name evidence="1" type="ORF">IOK49_02065</name>
</gene>
<proteinExistence type="predicted"/>